<gene>
    <name evidence="3" type="ORF">HJG54_33625</name>
</gene>
<dbReference type="InterPro" id="IPR036249">
    <property type="entry name" value="Thioredoxin-like_sf"/>
</dbReference>
<dbReference type="InterPro" id="IPR012336">
    <property type="entry name" value="Thioredoxin-like_fold"/>
</dbReference>
<dbReference type="PANTHER" id="PTHR13887:SF55">
    <property type="entry name" value="SLR0313 PROTEIN"/>
    <property type="match status" value="1"/>
</dbReference>
<dbReference type="PROSITE" id="PS51352">
    <property type="entry name" value="THIOREDOXIN_2"/>
    <property type="match status" value="1"/>
</dbReference>
<evidence type="ECO:0000259" key="2">
    <source>
        <dbReference type="PROSITE" id="PS51352"/>
    </source>
</evidence>
<feature type="domain" description="Thioredoxin" evidence="2">
    <location>
        <begin position="1"/>
        <end position="161"/>
    </location>
</feature>
<dbReference type="RefSeq" id="WP_316436251.1">
    <property type="nucleotide sequence ID" value="NZ_CP053587.1"/>
</dbReference>
<name>A0AA96WZD2_9CYAN</name>
<protein>
    <submittedName>
        <fullName evidence="3">DsbA family protein</fullName>
    </submittedName>
</protein>
<dbReference type="AlphaFoldDB" id="A0AA96WZD2"/>
<dbReference type="EMBL" id="CP053587">
    <property type="protein sequence ID" value="WNZ27777.1"/>
    <property type="molecule type" value="Genomic_DNA"/>
</dbReference>
<dbReference type="Gene3D" id="3.40.30.10">
    <property type="entry name" value="Glutaredoxin"/>
    <property type="match status" value="1"/>
</dbReference>
<evidence type="ECO:0000313" key="3">
    <source>
        <dbReference type="EMBL" id="WNZ27777.1"/>
    </source>
</evidence>
<dbReference type="SUPFAM" id="SSF52833">
    <property type="entry name" value="Thioredoxin-like"/>
    <property type="match status" value="1"/>
</dbReference>
<dbReference type="Pfam" id="PF13462">
    <property type="entry name" value="Thioredoxin_4"/>
    <property type="match status" value="1"/>
</dbReference>
<reference evidence="3" key="1">
    <citation type="submission" date="2020-05" db="EMBL/GenBank/DDBJ databases">
        <authorList>
            <person name="Zhu T."/>
            <person name="Keshari N."/>
            <person name="Lu X."/>
        </authorList>
    </citation>
    <scope>NUCLEOTIDE SEQUENCE</scope>
    <source>
        <strain evidence="3">NK1-12</strain>
    </source>
</reference>
<accession>A0AA96WZD2</accession>
<proteinExistence type="inferred from homology"/>
<dbReference type="PANTHER" id="PTHR13887">
    <property type="entry name" value="GLUTATHIONE S-TRANSFERASE KAPPA"/>
    <property type="match status" value="1"/>
</dbReference>
<dbReference type="InterPro" id="IPR013766">
    <property type="entry name" value="Thioredoxin_domain"/>
</dbReference>
<comment type="similarity">
    <text evidence="1">Belongs to the thioredoxin family. DsbA subfamily.</text>
</comment>
<evidence type="ECO:0000256" key="1">
    <source>
        <dbReference type="ARBA" id="ARBA00005791"/>
    </source>
</evidence>
<sequence length="161" mass="18237">MQGSLTAPITLVQYGDYQCPHCAEAYLIIQALQQQLGEQLCFVYRHFPCHDIHPDAQHAAEAAEAAGSQDRFWQMHDCLYRNHQELSNGHLVEYASRLDLNINQFLREVTGDMHVNRIQQDLQSGKASGVSTTPAFFINNYRYNGSLTQDALLTAIELVKQ</sequence>
<organism evidence="3">
    <name type="scientific">Leptolyngbya sp. NK1-12</name>
    <dbReference type="NCBI Taxonomy" id="2547451"/>
    <lineage>
        <taxon>Bacteria</taxon>
        <taxon>Bacillati</taxon>
        <taxon>Cyanobacteriota</taxon>
        <taxon>Cyanophyceae</taxon>
        <taxon>Leptolyngbyales</taxon>
        <taxon>Leptolyngbyaceae</taxon>
        <taxon>Leptolyngbya group</taxon>
        <taxon>Leptolyngbya</taxon>
    </lineage>
</organism>